<keyword evidence="3" id="KW-1185">Reference proteome</keyword>
<feature type="compositionally biased region" description="Basic and acidic residues" evidence="1">
    <location>
        <begin position="151"/>
        <end position="162"/>
    </location>
</feature>
<dbReference type="AlphaFoldDB" id="A0A1E5PBB6"/>
<evidence type="ECO:0000313" key="3">
    <source>
        <dbReference type="Proteomes" id="UP000095759"/>
    </source>
</evidence>
<dbReference type="Proteomes" id="UP000095759">
    <property type="component" value="Unassembled WGS sequence"/>
</dbReference>
<comment type="caution">
    <text evidence="2">The sequence shown here is derived from an EMBL/GenBank/DDBJ whole genome shotgun (WGS) entry which is preliminary data.</text>
</comment>
<dbReference type="OrthoDB" id="4322784at2"/>
<feature type="region of interest" description="Disordered" evidence="1">
    <location>
        <begin position="134"/>
        <end position="162"/>
    </location>
</feature>
<evidence type="ECO:0000256" key="1">
    <source>
        <dbReference type="SAM" id="MobiDB-lite"/>
    </source>
</evidence>
<accession>A0A1E5PBB6</accession>
<reference evidence="2 3" key="1">
    <citation type="submission" date="2016-08" db="EMBL/GenBank/DDBJ databases">
        <title>Complete genome sequence of Streptomyces agglomeratus strain 6-3-2, a novel anti-MRSA actinomycete isolated from Wuli of Tebit, China.</title>
        <authorList>
            <person name="Chen X."/>
        </authorList>
    </citation>
    <scope>NUCLEOTIDE SEQUENCE [LARGE SCALE GENOMIC DNA]</scope>
    <source>
        <strain evidence="2 3">6-3-2</strain>
    </source>
</reference>
<evidence type="ECO:0000313" key="2">
    <source>
        <dbReference type="EMBL" id="OEJ26830.1"/>
    </source>
</evidence>
<dbReference type="RefSeq" id="WP_069935312.1">
    <property type="nucleotide sequence ID" value="NZ_MEHJ01000001.1"/>
</dbReference>
<sequence length="174" mass="19117">MFEIRVICTDSDIPAVTEALSMVFTTGAVRQSKTFDGTKTRLYITAEHRPQAWPTPEAAYATAPSIISEIGWTAERAREALWPIGPQDVREFWLRKAAVLDRIALSEADGRGLNDPSDAAEVATEAARRLLDVDSGAGLASSGTGGPYTPDHPDSIRDPRGYVRQEYAIWQRNQ</sequence>
<dbReference type="EMBL" id="MEHJ01000001">
    <property type="protein sequence ID" value="OEJ26830.1"/>
    <property type="molecule type" value="Genomic_DNA"/>
</dbReference>
<name>A0A1E5PBB6_9ACTN</name>
<protein>
    <submittedName>
        <fullName evidence="2">Uncharacterized protein</fullName>
    </submittedName>
</protein>
<proteinExistence type="predicted"/>
<gene>
    <name evidence="2" type="ORF">AS594_22430</name>
</gene>
<organism evidence="2 3">
    <name type="scientific">Streptomyces agglomeratus</name>
    <dbReference type="NCBI Taxonomy" id="285458"/>
    <lineage>
        <taxon>Bacteria</taxon>
        <taxon>Bacillati</taxon>
        <taxon>Actinomycetota</taxon>
        <taxon>Actinomycetes</taxon>
        <taxon>Kitasatosporales</taxon>
        <taxon>Streptomycetaceae</taxon>
        <taxon>Streptomyces</taxon>
    </lineage>
</organism>